<reference evidence="2" key="1">
    <citation type="journal article" date="2023" name="G3 (Bethesda)">
        <title>Whole genome assembly and annotation of the endangered Caribbean coral Acropora cervicornis.</title>
        <authorList>
            <person name="Selwyn J.D."/>
            <person name="Vollmer S.V."/>
        </authorList>
    </citation>
    <scope>NUCLEOTIDE SEQUENCE</scope>
    <source>
        <strain evidence="2">K2</strain>
    </source>
</reference>
<evidence type="ECO:0000313" key="3">
    <source>
        <dbReference type="Proteomes" id="UP001249851"/>
    </source>
</evidence>
<dbReference type="EMBL" id="JARQWQ010000033">
    <property type="protein sequence ID" value="KAK2561311.1"/>
    <property type="molecule type" value="Genomic_DNA"/>
</dbReference>
<protein>
    <submittedName>
        <fullName evidence="2">Uncharacterized protein</fullName>
    </submittedName>
</protein>
<accession>A0AAD9QH96</accession>
<organism evidence="2 3">
    <name type="scientific">Acropora cervicornis</name>
    <name type="common">Staghorn coral</name>
    <dbReference type="NCBI Taxonomy" id="6130"/>
    <lineage>
        <taxon>Eukaryota</taxon>
        <taxon>Metazoa</taxon>
        <taxon>Cnidaria</taxon>
        <taxon>Anthozoa</taxon>
        <taxon>Hexacorallia</taxon>
        <taxon>Scleractinia</taxon>
        <taxon>Astrocoeniina</taxon>
        <taxon>Acroporidae</taxon>
        <taxon>Acropora</taxon>
    </lineage>
</organism>
<feature type="compositionally biased region" description="Basic and acidic residues" evidence="1">
    <location>
        <begin position="262"/>
        <end position="277"/>
    </location>
</feature>
<feature type="region of interest" description="Disordered" evidence="1">
    <location>
        <begin position="101"/>
        <end position="283"/>
    </location>
</feature>
<evidence type="ECO:0000313" key="2">
    <source>
        <dbReference type="EMBL" id="KAK2561311.1"/>
    </source>
</evidence>
<keyword evidence="3" id="KW-1185">Reference proteome</keyword>
<comment type="caution">
    <text evidence="2">The sequence shown here is derived from an EMBL/GenBank/DDBJ whole genome shotgun (WGS) entry which is preliminary data.</text>
</comment>
<feature type="compositionally biased region" description="Acidic residues" evidence="1">
    <location>
        <begin position="120"/>
        <end position="247"/>
    </location>
</feature>
<proteinExistence type="predicted"/>
<sequence>MPVFLLILTPRTGVATKTLIIFPVVTFVLSTALALPGSDDFGVALATGFLLKDTGHDYREVFKDAEENEDTERTGVEMKTLIVLAVVSLVLSEALAPKEIGDAPNTGFQLKGMGNPFGVEDTEEKSESELLYDEVDEDEEPEEEEEDHDLADDAYDDEGFYDEDEEEEEEKEQGEGGEEDKDATEDDIKENGEEDEAYENGLAEEDEAEDEDEEEDEAEYEDEYEDEAEDELEDEVEDEAGDEEGVVEDAGRDELDFLIEEESGKHDAPEDWTEIIHCDSIFS</sequence>
<evidence type="ECO:0000256" key="1">
    <source>
        <dbReference type="SAM" id="MobiDB-lite"/>
    </source>
</evidence>
<dbReference type="AlphaFoldDB" id="A0AAD9QH96"/>
<gene>
    <name evidence="2" type="ORF">P5673_015802</name>
</gene>
<dbReference type="Proteomes" id="UP001249851">
    <property type="component" value="Unassembled WGS sequence"/>
</dbReference>
<reference evidence="2" key="2">
    <citation type="journal article" date="2023" name="Science">
        <title>Genomic signatures of disease resistance in endangered staghorn corals.</title>
        <authorList>
            <person name="Vollmer S.V."/>
            <person name="Selwyn J.D."/>
            <person name="Despard B.A."/>
            <person name="Roesel C.L."/>
        </authorList>
    </citation>
    <scope>NUCLEOTIDE SEQUENCE</scope>
    <source>
        <strain evidence="2">K2</strain>
    </source>
</reference>
<name>A0AAD9QH96_ACRCE</name>